<gene>
    <name evidence="11" type="ORF">KC19_11G013400</name>
</gene>
<evidence type="ECO:0000256" key="9">
    <source>
        <dbReference type="PIRSR" id="PIRSR600760-2"/>
    </source>
</evidence>
<feature type="binding site" evidence="9">
    <location>
        <position position="96"/>
    </location>
    <ligand>
        <name>Mg(2+)</name>
        <dbReference type="ChEBI" id="CHEBI:18420"/>
        <label>1</label>
        <note>catalytic</note>
    </ligand>
</feature>
<dbReference type="PRINTS" id="PR00378">
    <property type="entry name" value="LIIMPHPHTASE"/>
</dbReference>
<name>A0A8T0G9C3_CERPU</name>
<evidence type="ECO:0000313" key="11">
    <source>
        <dbReference type="EMBL" id="KAG0555926.1"/>
    </source>
</evidence>
<dbReference type="InterPro" id="IPR020552">
    <property type="entry name" value="Inositol_monoPase_Li-sen"/>
</dbReference>
<feature type="binding site" evidence="9">
    <location>
        <position position="95"/>
    </location>
    <ligand>
        <name>Mg(2+)</name>
        <dbReference type="ChEBI" id="CHEBI:18420"/>
        <label>1</label>
        <note>catalytic</note>
    </ligand>
</feature>
<evidence type="ECO:0000256" key="3">
    <source>
        <dbReference type="ARBA" id="ARBA00005152"/>
    </source>
</evidence>
<dbReference type="PANTHER" id="PTHR20854">
    <property type="entry name" value="INOSITOL MONOPHOSPHATASE"/>
    <property type="match status" value="1"/>
</dbReference>
<dbReference type="Gene3D" id="3.40.190.80">
    <property type="match status" value="1"/>
</dbReference>
<feature type="binding site" evidence="9">
    <location>
        <position position="93"/>
    </location>
    <ligand>
        <name>Mg(2+)</name>
        <dbReference type="ChEBI" id="CHEBI:18420"/>
        <label>2</label>
    </ligand>
</feature>
<proteinExistence type="inferred from homology"/>
<evidence type="ECO:0000256" key="1">
    <source>
        <dbReference type="ARBA" id="ARBA00001033"/>
    </source>
</evidence>
<dbReference type="SUPFAM" id="SSF56655">
    <property type="entry name" value="Carbohydrate phosphatase"/>
    <property type="match status" value="1"/>
</dbReference>
<evidence type="ECO:0000256" key="6">
    <source>
        <dbReference type="ARBA" id="ARBA00022723"/>
    </source>
</evidence>
<comment type="catalytic activity">
    <reaction evidence="1 10">
        <text>a myo-inositol phosphate + H2O = myo-inositol + phosphate</text>
        <dbReference type="Rhea" id="RHEA:24056"/>
        <dbReference type="ChEBI" id="CHEBI:15377"/>
        <dbReference type="ChEBI" id="CHEBI:17268"/>
        <dbReference type="ChEBI" id="CHEBI:43474"/>
        <dbReference type="ChEBI" id="CHEBI:84139"/>
        <dbReference type="EC" id="3.1.3.25"/>
    </reaction>
</comment>
<dbReference type="EC" id="3.1.3.25" evidence="10"/>
<evidence type="ECO:0000256" key="2">
    <source>
        <dbReference type="ARBA" id="ARBA00001946"/>
    </source>
</evidence>
<dbReference type="OrthoDB" id="10254945at2759"/>
<dbReference type="EMBL" id="CM026432">
    <property type="protein sequence ID" value="KAG0555926.1"/>
    <property type="molecule type" value="Genomic_DNA"/>
</dbReference>
<dbReference type="GO" id="GO:0046854">
    <property type="term" value="P:phosphatidylinositol phosphate biosynthetic process"/>
    <property type="evidence" value="ECO:0007669"/>
    <property type="project" value="InterPro"/>
</dbReference>
<comment type="caution">
    <text evidence="11">The sequence shown here is derived from an EMBL/GenBank/DDBJ whole genome shotgun (WGS) entry which is preliminary data.</text>
</comment>
<dbReference type="InterPro" id="IPR020583">
    <property type="entry name" value="Inositol_monoP_metal-BS"/>
</dbReference>
<comment type="pathway">
    <text evidence="3 10">Polyol metabolism; myo-inositol biosynthesis; myo-inositol from D-glucose 6-phosphate: step 2/2.</text>
</comment>
<dbReference type="InterPro" id="IPR000760">
    <property type="entry name" value="Inositol_monophosphatase-like"/>
</dbReference>
<dbReference type="PRINTS" id="PR00377">
    <property type="entry name" value="IMPHPHTASES"/>
</dbReference>
<evidence type="ECO:0000313" key="12">
    <source>
        <dbReference type="Proteomes" id="UP000822688"/>
    </source>
</evidence>
<dbReference type="PROSITE" id="PS00630">
    <property type="entry name" value="IMP_2"/>
    <property type="match status" value="1"/>
</dbReference>
<protein>
    <recommendedName>
        <fullName evidence="10">Inositol-1-monophosphatase</fullName>
        <ecNumber evidence="10">3.1.3.25</ecNumber>
    </recommendedName>
</protein>
<dbReference type="FunFam" id="3.40.190.80:FF:000002">
    <property type="entry name" value="Inositol-1-monophosphatase"/>
    <property type="match status" value="1"/>
</dbReference>
<accession>A0A8T0G9C3</accession>
<dbReference type="AlphaFoldDB" id="A0A8T0G9C3"/>
<dbReference type="Gene3D" id="3.30.540.10">
    <property type="entry name" value="Fructose-1,6-Bisphosphatase, subunit A, domain 1"/>
    <property type="match status" value="1"/>
</dbReference>
<dbReference type="Proteomes" id="UP000822688">
    <property type="component" value="Chromosome 11"/>
</dbReference>
<dbReference type="InterPro" id="IPR020550">
    <property type="entry name" value="Inositol_monophosphatase_CS"/>
</dbReference>
<evidence type="ECO:0000256" key="5">
    <source>
        <dbReference type="ARBA" id="ARBA00022671"/>
    </source>
</evidence>
<comment type="similarity">
    <text evidence="4 10">Belongs to the inositol monophosphatase superfamily.</text>
</comment>
<evidence type="ECO:0000256" key="7">
    <source>
        <dbReference type="ARBA" id="ARBA00022801"/>
    </source>
</evidence>
<keyword evidence="12" id="KW-1185">Reference proteome</keyword>
<sequence>MGLQQGEDLELCLSVAVDAAKKAGQVILNSFHKAKAVELKGMHDLVTETDKACEEAIFKQLREAFESHKFIGEETSSIDGIPLLTDAPTWVVDPLDGTTNFVHRFPFVCVSIGLVINKVPVVGVVYNPILDELFTGIEGKGAFLNGERIYASSQESIENALLATEVGVKRDTVTVDRTTNLLNQLMYKVRSLRLSGSCAMNLCGLACGRLDLFYEIGFGGPWDVAAGTLILREAGGLVFDPHGGEFDMMSHLIAASNGHLKQALVEGMAGLV</sequence>
<dbReference type="PROSITE" id="PS00629">
    <property type="entry name" value="IMP_1"/>
    <property type="match status" value="1"/>
</dbReference>
<evidence type="ECO:0000256" key="4">
    <source>
        <dbReference type="ARBA" id="ARBA00009759"/>
    </source>
</evidence>
<dbReference type="GO" id="GO:0008934">
    <property type="term" value="F:inositol monophosphate 1-phosphatase activity"/>
    <property type="evidence" value="ECO:0007669"/>
    <property type="project" value="InterPro"/>
</dbReference>
<reference evidence="11 12" key="1">
    <citation type="submission" date="2020-06" db="EMBL/GenBank/DDBJ databases">
        <title>WGS assembly of Ceratodon purpureus strain R40.</title>
        <authorList>
            <person name="Carey S.B."/>
            <person name="Jenkins J."/>
            <person name="Shu S."/>
            <person name="Lovell J.T."/>
            <person name="Sreedasyam A."/>
            <person name="Maumus F."/>
            <person name="Tiley G.P."/>
            <person name="Fernandez-Pozo N."/>
            <person name="Barry K."/>
            <person name="Chen C."/>
            <person name="Wang M."/>
            <person name="Lipzen A."/>
            <person name="Daum C."/>
            <person name="Saski C.A."/>
            <person name="Payton A.C."/>
            <person name="Mcbreen J.C."/>
            <person name="Conrad R.E."/>
            <person name="Kollar L.M."/>
            <person name="Olsson S."/>
            <person name="Huttunen S."/>
            <person name="Landis J.B."/>
            <person name="Wickett N.J."/>
            <person name="Johnson M.G."/>
            <person name="Rensing S.A."/>
            <person name="Grimwood J."/>
            <person name="Schmutz J."/>
            <person name="Mcdaniel S.F."/>
        </authorList>
    </citation>
    <scope>NUCLEOTIDE SEQUENCE [LARGE SCALE GENOMIC DNA]</scope>
    <source>
        <strain evidence="11 12">R40</strain>
    </source>
</reference>
<keyword evidence="7 10" id="KW-0378">Hydrolase</keyword>
<dbReference type="GO" id="GO:0046872">
    <property type="term" value="F:metal ion binding"/>
    <property type="evidence" value="ECO:0007669"/>
    <property type="project" value="UniProtKB-KW"/>
</dbReference>
<feature type="binding site" evidence="9">
    <location>
        <position position="223"/>
    </location>
    <ligand>
        <name>Mg(2+)</name>
        <dbReference type="ChEBI" id="CHEBI:18420"/>
        <label>1</label>
        <note>catalytic</note>
    </ligand>
</feature>
<feature type="binding site" evidence="9">
    <location>
        <position position="73"/>
    </location>
    <ligand>
        <name>Mg(2+)</name>
        <dbReference type="ChEBI" id="CHEBI:18420"/>
        <label>1</label>
        <note>catalytic</note>
    </ligand>
</feature>
<dbReference type="GO" id="GO:0006021">
    <property type="term" value="P:inositol biosynthetic process"/>
    <property type="evidence" value="ECO:0007669"/>
    <property type="project" value="UniProtKB-ARBA"/>
</dbReference>
<organism evidence="11 12">
    <name type="scientific">Ceratodon purpureus</name>
    <name type="common">Fire moss</name>
    <name type="synonym">Dicranum purpureum</name>
    <dbReference type="NCBI Taxonomy" id="3225"/>
    <lineage>
        <taxon>Eukaryota</taxon>
        <taxon>Viridiplantae</taxon>
        <taxon>Streptophyta</taxon>
        <taxon>Embryophyta</taxon>
        <taxon>Bryophyta</taxon>
        <taxon>Bryophytina</taxon>
        <taxon>Bryopsida</taxon>
        <taxon>Dicranidae</taxon>
        <taxon>Pseudoditrichales</taxon>
        <taxon>Ditrichaceae</taxon>
        <taxon>Ceratodon</taxon>
    </lineage>
</organism>
<dbReference type="PANTHER" id="PTHR20854:SF4">
    <property type="entry name" value="INOSITOL-1-MONOPHOSPHATASE-RELATED"/>
    <property type="match status" value="1"/>
</dbReference>
<evidence type="ECO:0000256" key="8">
    <source>
        <dbReference type="ARBA" id="ARBA00022842"/>
    </source>
</evidence>
<evidence type="ECO:0000256" key="10">
    <source>
        <dbReference type="RuleBase" id="RU364068"/>
    </source>
</evidence>
<dbReference type="CDD" id="cd01639">
    <property type="entry name" value="IMPase"/>
    <property type="match status" value="1"/>
</dbReference>
<comment type="cofactor">
    <cofactor evidence="2 9 10">
        <name>Mg(2+)</name>
        <dbReference type="ChEBI" id="CHEBI:18420"/>
    </cofactor>
</comment>
<dbReference type="InterPro" id="IPR033942">
    <property type="entry name" value="IMPase"/>
</dbReference>
<dbReference type="GO" id="GO:0007165">
    <property type="term" value="P:signal transduction"/>
    <property type="evidence" value="ECO:0007669"/>
    <property type="project" value="TreeGrafter"/>
</dbReference>
<dbReference type="FunFam" id="3.30.540.10:FF:000004">
    <property type="entry name" value="Inositol-1-monophosphatase"/>
    <property type="match status" value="1"/>
</dbReference>
<keyword evidence="5" id="KW-0452">Lithium</keyword>
<dbReference type="Pfam" id="PF00459">
    <property type="entry name" value="Inositol_P"/>
    <property type="match status" value="1"/>
</dbReference>
<keyword evidence="8 9" id="KW-0460">Magnesium</keyword>
<keyword evidence="6 9" id="KW-0479">Metal-binding</keyword>